<dbReference type="EMBL" id="FODD01000077">
    <property type="protein sequence ID" value="SEP03986.1"/>
    <property type="molecule type" value="Genomic_DNA"/>
</dbReference>
<keyword evidence="1" id="KW-0732">Signal</keyword>
<evidence type="ECO:0000256" key="1">
    <source>
        <dbReference type="SAM" id="SignalP"/>
    </source>
</evidence>
<evidence type="ECO:0000313" key="2">
    <source>
        <dbReference type="EMBL" id="SEP03986.1"/>
    </source>
</evidence>
<evidence type="ECO:0008006" key="4">
    <source>
        <dbReference type="Google" id="ProtNLM"/>
    </source>
</evidence>
<sequence>MKSRKTLRLTLPMMFAAVMLTAAGSMSSSFAATDWVYKNAYEGNCLTGSTTTSNVWSGPGDQSPGTYWNWGSSYTAYPSGITYRQLKSAATGKCLTTDDKTDTNAVWLSTCDSALNAGQLWNGDYSELSTYSGENDLRTSANGDAVYSTPWGQSGIEVGRWTWNGTHY</sequence>
<feature type="chain" id="PRO_5010220318" description="Ricin B lectin domain-containing protein" evidence="1">
    <location>
        <begin position="32"/>
        <end position="168"/>
    </location>
</feature>
<reference evidence="2 3" key="1">
    <citation type="submission" date="2016-10" db="EMBL/GenBank/DDBJ databases">
        <authorList>
            <person name="de Groot N.N."/>
        </authorList>
    </citation>
    <scope>NUCLEOTIDE SEQUENCE [LARGE SCALE GENOMIC DNA]</scope>
    <source>
        <strain evidence="2 3">CGMCC 4.2026</strain>
    </source>
</reference>
<gene>
    <name evidence="2" type="ORF">SAMN05216267_107711</name>
</gene>
<keyword evidence="3" id="KW-1185">Reference proteome</keyword>
<name>A0A1H8ULM5_9ACTN</name>
<dbReference type="AlphaFoldDB" id="A0A1H8ULM5"/>
<dbReference type="Proteomes" id="UP000181951">
    <property type="component" value="Unassembled WGS sequence"/>
</dbReference>
<feature type="signal peptide" evidence="1">
    <location>
        <begin position="1"/>
        <end position="31"/>
    </location>
</feature>
<dbReference type="OrthoDB" id="4325756at2"/>
<accession>A0A1H8ULM5</accession>
<evidence type="ECO:0000313" key="3">
    <source>
        <dbReference type="Proteomes" id="UP000181951"/>
    </source>
</evidence>
<dbReference type="SUPFAM" id="SSF50370">
    <property type="entry name" value="Ricin B-like lectins"/>
    <property type="match status" value="1"/>
</dbReference>
<organism evidence="2 3">
    <name type="scientific">Actinacidiphila rubida</name>
    <dbReference type="NCBI Taxonomy" id="310780"/>
    <lineage>
        <taxon>Bacteria</taxon>
        <taxon>Bacillati</taxon>
        <taxon>Actinomycetota</taxon>
        <taxon>Actinomycetes</taxon>
        <taxon>Kitasatosporales</taxon>
        <taxon>Streptomycetaceae</taxon>
        <taxon>Actinacidiphila</taxon>
    </lineage>
</organism>
<protein>
    <recommendedName>
        <fullName evidence="4">Ricin B lectin domain-containing protein</fullName>
    </recommendedName>
</protein>
<dbReference type="InterPro" id="IPR035992">
    <property type="entry name" value="Ricin_B-like_lectins"/>
</dbReference>
<proteinExistence type="predicted"/>
<dbReference type="Gene3D" id="2.80.10.50">
    <property type="match status" value="1"/>
</dbReference>
<dbReference type="PROSITE" id="PS50231">
    <property type="entry name" value="RICIN_B_LECTIN"/>
    <property type="match status" value="1"/>
</dbReference>
<dbReference type="RefSeq" id="WP_141726087.1">
    <property type="nucleotide sequence ID" value="NZ_FODD01000077.1"/>
</dbReference>